<dbReference type="InterPro" id="IPR014721">
    <property type="entry name" value="Ribsml_uS5_D2-typ_fold_subgr"/>
</dbReference>
<dbReference type="InterPro" id="IPR020568">
    <property type="entry name" value="Ribosomal_Su5_D2-typ_SF"/>
</dbReference>
<evidence type="ECO:0000256" key="8">
    <source>
        <dbReference type="ARBA" id="ARBA00023134"/>
    </source>
</evidence>
<dbReference type="GO" id="GO:1990904">
    <property type="term" value="C:ribonucleoprotein complex"/>
    <property type="evidence" value="ECO:0007669"/>
    <property type="project" value="TreeGrafter"/>
</dbReference>
<evidence type="ECO:0000313" key="13">
    <source>
        <dbReference type="Proteomes" id="UP000027093"/>
    </source>
</evidence>
<dbReference type="InterPro" id="IPR027417">
    <property type="entry name" value="P-loop_NTPase"/>
</dbReference>
<evidence type="ECO:0000256" key="6">
    <source>
        <dbReference type="ARBA" id="ARBA00022768"/>
    </source>
</evidence>
<dbReference type="CDD" id="cd16261">
    <property type="entry name" value="EF2_snRNP_III"/>
    <property type="match status" value="1"/>
</dbReference>
<comment type="similarity">
    <text evidence="2 10">Belongs to the TRAFAC class translation factor GTPase superfamily. Classic translation factor GTPase family. EF-G/EF-2 subfamily.</text>
</comment>
<dbReference type="HAMAP" id="MF_00054_A">
    <property type="entry name" value="EF_G_EF_2_A"/>
    <property type="match status" value="1"/>
</dbReference>
<keyword evidence="13" id="KW-1185">Reference proteome</keyword>
<dbReference type="InterPro" id="IPR004543">
    <property type="entry name" value="Transl_elong_EFG/EF2_arc"/>
</dbReference>
<dbReference type="InterPro" id="IPR000795">
    <property type="entry name" value="T_Tr_GTP-bd_dom"/>
</dbReference>
<dbReference type="SUPFAM" id="SSF52540">
    <property type="entry name" value="P-loop containing nucleoside triphosphate hydrolases"/>
    <property type="match status" value="1"/>
</dbReference>
<keyword evidence="8 10" id="KW-0342">GTP-binding</keyword>
<comment type="function">
    <text evidence="9 10">Catalyzes the GTP-dependent ribosomal translocation step during translation elongation. During this step, the ribosome changes from the pre-translocational (PRE) to the post-translocational (POST) state as the newly formed A-site-bound peptidyl-tRNA and P-site-bound deacylated tRNA move to the P and E sites, respectively. Catalyzes the coordinated movement of the two tRNA molecules, the mRNA and conformational changes in the ribosome.</text>
</comment>
<dbReference type="SMART" id="SM00889">
    <property type="entry name" value="EFG_IV"/>
    <property type="match status" value="1"/>
</dbReference>
<dbReference type="InterPro" id="IPR000640">
    <property type="entry name" value="EFG_V-like"/>
</dbReference>
<dbReference type="Pfam" id="PF00009">
    <property type="entry name" value="GTP_EFTU"/>
    <property type="match status" value="1"/>
</dbReference>
<dbReference type="Gene3D" id="3.40.50.300">
    <property type="entry name" value="P-loop containing nucleotide triphosphate hydrolases"/>
    <property type="match status" value="1"/>
</dbReference>
<gene>
    <name evidence="10 12" type="primary">fusA</name>
    <name evidence="12" type="ORF">NVIE_015800</name>
</gene>
<name>A0A060HQK7_9ARCH</name>
<keyword evidence="6 10" id="KW-0251">Elongation factor</keyword>
<dbReference type="Gene3D" id="3.30.70.870">
    <property type="entry name" value="Elongation Factor G (Translational Gtpase), domain 3"/>
    <property type="match status" value="1"/>
</dbReference>
<dbReference type="SUPFAM" id="SSF54211">
    <property type="entry name" value="Ribosomal protein S5 domain 2-like"/>
    <property type="match status" value="1"/>
</dbReference>
<dbReference type="InterPro" id="IPR004161">
    <property type="entry name" value="EFTu-like_2"/>
</dbReference>
<feature type="binding site" evidence="10">
    <location>
        <begin position="178"/>
        <end position="181"/>
    </location>
    <ligand>
        <name>GTP</name>
        <dbReference type="ChEBI" id="CHEBI:37565"/>
    </ligand>
</feature>
<dbReference type="InterPro" id="IPR041095">
    <property type="entry name" value="EFG_II"/>
</dbReference>
<dbReference type="GO" id="GO:0003746">
    <property type="term" value="F:translation elongation factor activity"/>
    <property type="evidence" value="ECO:0007669"/>
    <property type="project" value="UniProtKB-UniRule"/>
</dbReference>
<dbReference type="FunFam" id="3.30.70.870:FF:000002">
    <property type="entry name" value="Translation elongation factor 2"/>
    <property type="match status" value="1"/>
</dbReference>
<keyword evidence="7 10" id="KW-0648">Protein biosynthesis</keyword>
<evidence type="ECO:0000256" key="9">
    <source>
        <dbReference type="ARBA" id="ARBA00024731"/>
    </source>
</evidence>
<organism evidence="12 13">
    <name type="scientific">Nitrososphaera viennensis EN76</name>
    <dbReference type="NCBI Taxonomy" id="926571"/>
    <lineage>
        <taxon>Archaea</taxon>
        <taxon>Nitrososphaerota</taxon>
        <taxon>Nitrososphaeria</taxon>
        <taxon>Nitrososphaerales</taxon>
        <taxon>Nitrososphaeraceae</taxon>
        <taxon>Nitrososphaera</taxon>
    </lineage>
</organism>
<feature type="modified residue" description="Diphthamide" evidence="10">
    <location>
        <position position="629"/>
    </location>
</feature>
<dbReference type="GO" id="GO:0005829">
    <property type="term" value="C:cytosol"/>
    <property type="evidence" value="ECO:0007669"/>
    <property type="project" value="TreeGrafter"/>
</dbReference>
<dbReference type="HOGENOM" id="CLU_002794_11_1_2"/>
<dbReference type="KEGG" id="nvn:NVIE_015800"/>
<sequence length="764" mass="84312">MQTPCATIKSISVKNIGNIYSPRTKFLKIECMPKFKSTQEILRIIGNKDQIRNFGVIAHVDHGKTTMSDSLLAASGIIAPSVAGQALALDSMKLEQNRQMTIRGANVTLLYENEGKDYVINMIDTPGHIDFTGRVTRALRAIDGVVVVSDSVEGIMTQTETVTRQALEERVRPVLYINKIDRLVKELRLDGPAMQKWLSNIIADFNRLVDLYAEPEYKEKWKVSIQGNSVAFGSAKDRWGFNFKMAQKLGVGFKDVYEAYTAEGTDKIKALAEKSPLHDAVLGMVVEHHPPPHVAQKYRIPKIWPGDLNSEIGQALLNCDEKGPAMMMVTTINVDPQAGRVATGRLYSGTIKDGDEIYLIDAKRPGKVQSVNIYMGNTREVVSVLPAGNIPALLGLDYAVSGESISTVKTATAFESIKYVSEPVVTIAVEPKHPKDLPKLVEGLRRITVEDPNLIVKINEESGETLMAGMGVLHLEIATSLLQEMGLDIVTTQPLINYRETIRAKAGPIMSKSPNKHNKIFMRVEPLPEDIVDLIRTGKLKEDMDKKEMAKILREKGWGTDESRSVVAIDSSGNMMVDETKGVQFIQESMDSIRSGFDDVIKNGPIAKEQVRGVKFVLHHFVPHEDPAHRGLAQLMPATRRAMLGSMLIADPVLLEPILGIEIKCPQEQIGIVASVLSGKRGKLLNVEQKGIIAIIQGEVPASETFDLSEVMRGGTAGKAMWTTFFKTWAPVPNSIFRNLVADTRKRKGLNPEPPGPDEFIDKE</sequence>
<dbReference type="InterPro" id="IPR005517">
    <property type="entry name" value="Transl_elong_EFG/EF2_IV"/>
</dbReference>
<comment type="subcellular location">
    <subcellularLocation>
        <location evidence="1 10">Cytoplasm</location>
    </subcellularLocation>
</comment>
<reference evidence="12 13" key="1">
    <citation type="journal article" date="2014" name="Int. J. Syst. Evol. Microbiol.">
        <title>Nitrososphaera viennensis gen. nov., sp. nov., an aerobic and mesophilic, ammonia-oxidizing archaeon from soil and a member of the archaeal phylum Thaumarchaeota.</title>
        <authorList>
            <person name="Stieglmeier M."/>
            <person name="Klingl A."/>
            <person name="Alves R.J."/>
            <person name="Rittmann S.K."/>
            <person name="Melcher M."/>
            <person name="Leisch N."/>
            <person name="Schleper C."/>
        </authorList>
    </citation>
    <scope>NUCLEOTIDE SEQUENCE [LARGE SCALE GENOMIC DNA]</scope>
    <source>
        <strain evidence="12">EN76</strain>
    </source>
</reference>
<dbReference type="NCBIfam" id="TIGR00231">
    <property type="entry name" value="small_GTP"/>
    <property type="match status" value="1"/>
</dbReference>
<dbReference type="PANTHER" id="PTHR42908">
    <property type="entry name" value="TRANSLATION ELONGATION FACTOR-RELATED"/>
    <property type="match status" value="1"/>
</dbReference>
<dbReference type="Gene3D" id="3.30.230.10">
    <property type="match status" value="1"/>
</dbReference>
<evidence type="ECO:0000313" key="12">
    <source>
        <dbReference type="EMBL" id="AIC15831.1"/>
    </source>
</evidence>
<evidence type="ECO:0000256" key="2">
    <source>
        <dbReference type="ARBA" id="ARBA00005870"/>
    </source>
</evidence>
<dbReference type="Pfam" id="PF03144">
    <property type="entry name" value="GTP_EFTU_D2"/>
    <property type="match status" value="1"/>
</dbReference>
<feature type="domain" description="Tr-type G" evidence="11">
    <location>
        <begin position="49"/>
        <end position="293"/>
    </location>
</feature>
<evidence type="ECO:0000256" key="7">
    <source>
        <dbReference type="ARBA" id="ARBA00022917"/>
    </source>
</evidence>
<dbReference type="InterPro" id="IPR009000">
    <property type="entry name" value="Transl_B-barrel_sf"/>
</dbReference>
<dbReference type="GO" id="GO:0005525">
    <property type="term" value="F:GTP binding"/>
    <property type="evidence" value="ECO:0007669"/>
    <property type="project" value="UniProtKB-UniRule"/>
</dbReference>
<evidence type="ECO:0000256" key="4">
    <source>
        <dbReference type="ARBA" id="ARBA00022490"/>
    </source>
</evidence>
<evidence type="ECO:0000256" key="5">
    <source>
        <dbReference type="ARBA" id="ARBA00022741"/>
    </source>
</evidence>
<evidence type="ECO:0000256" key="10">
    <source>
        <dbReference type="HAMAP-Rule" id="MF_00054"/>
    </source>
</evidence>
<feature type="binding site" evidence="10">
    <location>
        <begin position="58"/>
        <end position="65"/>
    </location>
    <ligand>
        <name>GTP</name>
        <dbReference type="ChEBI" id="CHEBI:37565"/>
    </ligand>
</feature>
<feature type="binding site" evidence="10">
    <location>
        <begin position="124"/>
        <end position="128"/>
    </location>
    <ligand>
        <name>GTP</name>
        <dbReference type="ChEBI" id="CHEBI:37565"/>
    </ligand>
</feature>
<dbReference type="PROSITE" id="PS51722">
    <property type="entry name" value="G_TR_2"/>
    <property type="match status" value="1"/>
</dbReference>
<protein>
    <recommendedName>
        <fullName evidence="3 10">Elongation factor 2</fullName>
        <shortName evidence="10">EF-2</shortName>
    </recommendedName>
</protein>
<keyword evidence="5 10" id="KW-0547">Nucleotide-binding</keyword>
<dbReference type="AlphaFoldDB" id="A0A060HQK7"/>
<dbReference type="STRING" id="926571.NVIE_015800"/>
<dbReference type="Proteomes" id="UP000027093">
    <property type="component" value="Chromosome"/>
</dbReference>
<dbReference type="Gene3D" id="3.30.70.240">
    <property type="match status" value="1"/>
</dbReference>
<dbReference type="GO" id="GO:0003924">
    <property type="term" value="F:GTPase activity"/>
    <property type="evidence" value="ECO:0007669"/>
    <property type="project" value="InterPro"/>
</dbReference>
<dbReference type="EMBL" id="CP007536">
    <property type="protein sequence ID" value="AIC15831.1"/>
    <property type="molecule type" value="Genomic_DNA"/>
</dbReference>
<evidence type="ECO:0000259" key="11">
    <source>
        <dbReference type="PROSITE" id="PS51722"/>
    </source>
</evidence>
<dbReference type="Pfam" id="PF03764">
    <property type="entry name" value="EFG_IV"/>
    <property type="match status" value="1"/>
</dbReference>
<dbReference type="PRINTS" id="PR00315">
    <property type="entry name" value="ELONGATNFCT"/>
</dbReference>
<dbReference type="CDD" id="cd01514">
    <property type="entry name" value="Elongation_Factor_C"/>
    <property type="match status" value="1"/>
</dbReference>
<proteinExistence type="inferred from homology"/>
<dbReference type="NCBIfam" id="TIGR00490">
    <property type="entry name" value="aEF-2"/>
    <property type="match status" value="1"/>
</dbReference>
<evidence type="ECO:0000256" key="3">
    <source>
        <dbReference type="ARBA" id="ARBA00017891"/>
    </source>
</evidence>
<dbReference type="SUPFAM" id="SSF50447">
    <property type="entry name" value="Translation proteins"/>
    <property type="match status" value="1"/>
</dbReference>
<dbReference type="Gene3D" id="2.40.30.10">
    <property type="entry name" value="Translation factors"/>
    <property type="match status" value="1"/>
</dbReference>
<dbReference type="Pfam" id="PF14492">
    <property type="entry name" value="EFG_III"/>
    <property type="match status" value="1"/>
</dbReference>
<dbReference type="SMART" id="SM00838">
    <property type="entry name" value="EFG_C"/>
    <property type="match status" value="1"/>
</dbReference>
<dbReference type="CDD" id="cd01681">
    <property type="entry name" value="aeEF2_snRNP_like_IV"/>
    <property type="match status" value="1"/>
</dbReference>
<dbReference type="PANTHER" id="PTHR42908:SF3">
    <property type="entry name" value="ELONGATION FACTOR-LIKE GTPASE 1"/>
    <property type="match status" value="1"/>
</dbReference>
<dbReference type="InterPro" id="IPR005225">
    <property type="entry name" value="Small_GTP-bd"/>
</dbReference>
<dbReference type="InterPro" id="IPR035647">
    <property type="entry name" value="EFG_III/V"/>
</dbReference>
<dbReference type="CDD" id="cd16268">
    <property type="entry name" value="EF2_II"/>
    <property type="match status" value="1"/>
</dbReference>
<keyword evidence="4 10" id="KW-0963">Cytoplasm</keyword>
<dbReference type="SUPFAM" id="SSF54980">
    <property type="entry name" value="EF-G C-terminal domain-like"/>
    <property type="match status" value="2"/>
</dbReference>
<accession>A0A060HQK7</accession>
<evidence type="ECO:0000256" key="1">
    <source>
        <dbReference type="ARBA" id="ARBA00004496"/>
    </source>
</evidence>
<dbReference type="Pfam" id="PF00679">
    <property type="entry name" value="EFG_C"/>
    <property type="match status" value="1"/>
</dbReference>